<gene>
    <name evidence="1" type="ORF">F8D52_17265</name>
</gene>
<accession>A0A5N4BML1</accession>
<sequence>MKKKGPDYRKIYHDLIIMKCPQNLDRCSSILMKEELSSLDVIKLNKIISDKEDLGSSIFNQRLKSYHVSDILEILSYQKKNGLNNSELARHFKLSRNTLTHWKRKVDFKIT</sequence>
<dbReference type="SUPFAM" id="SSF48295">
    <property type="entry name" value="TrpR-like"/>
    <property type="match status" value="1"/>
</dbReference>
<dbReference type="Proteomes" id="UP000326384">
    <property type="component" value="Unassembled WGS sequence"/>
</dbReference>
<protein>
    <submittedName>
        <fullName evidence="1">Helix-turn-helix domain-containing protein</fullName>
    </submittedName>
</protein>
<dbReference type="RefSeq" id="WP_152290773.1">
    <property type="nucleotide sequence ID" value="NZ_VTPV01000010.1"/>
</dbReference>
<organism evidence="1 2">
    <name type="scientific">Chryseobacterium viscerum</name>
    <dbReference type="NCBI Taxonomy" id="1037377"/>
    <lineage>
        <taxon>Bacteria</taxon>
        <taxon>Pseudomonadati</taxon>
        <taxon>Bacteroidota</taxon>
        <taxon>Flavobacteriia</taxon>
        <taxon>Flavobacteriales</taxon>
        <taxon>Weeksellaceae</taxon>
        <taxon>Chryseobacterium group</taxon>
        <taxon>Chryseobacterium</taxon>
    </lineage>
</organism>
<evidence type="ECO:0000313" key="1">
    <source>
        <dbReference type="EMBL" id="KAB1229648.1"/>
    </source>
</evidence>
<proteinExistence type="predicted"/>
<reference evidence="1 2" key="1">
    <citation type="journal article" date="2019" name="Stand. Genomic Sci.">
        <title>Draft Whole-Genome Sequence of a Novel Chryseobacterium viscerum Strain Isolated from Fresh Water at Dripping Springs, New Mexico.</title>
        <authorList>
            <person name="Kyndt J.A."/>
            <person name="Moore T.C."/>
        </authorList>
    </citation>
    <scope>NUCLEOTIDE SEQUENCE [LARGE SCALE GENOMIC DNA]</scope>
    <source>
        <strain evidence="1 2">DPS</strain>
    </source>
</reference>
<dbReference type="InterPro" id="IPR010921">
    <property type="entry name" value="Trp_repressor/repl_initiator"/>
</dbReference>
<comment type="caution">
    <text evidence="1">The sequence shown here is derived from an EMBL/GenBank/DDBJ whole genome shotgun (WGS) entry which is preliminary data.</text>
</comment>
<keyword evidence="2" id="KW-1185">Reference proteome</keyword>
<name>A0A5N4BML1_9FLAO</name>
<evidence type="ECO:0000313" key="2">
    <source>
        <dbReference type="Proteomes" id="UP000326384"/>
    </source>
</evidence>
<dbReference type="EMBL" id="VTPV01000010">
    <property type="protein sequence ID" value="KAB1229648.1"/>
    <property type="molecule type" value="Genomic_DNA"/>
</dbReference>